<dbReference type="EMBL" id="PCSK01000029">
    <property type="protein sequence ID" value="PIP46109.1"/>
    <property type="molecule type" value="Genomic_DNA"/>
</dbReference>
<keyword evidence="4" id="KW-0687">Ribonucleoprotein</keyword>
<dbReference type="GO" id="GO:0006412">
    <property type="term" value="P:translation"/>
    <property type="evidence" value="ECO:0007669"/>
    <property type="project" value="InterPro"/>
</dbReference>
<evidence type="ECO:0000256" key="5">
    <source>
        <dbReference type="ARBA" id="ARBA00035136"/>
    </source>
</evidence>
<evidence type="ECO:0000256" key="3">
    <source>
        <dbReference type="ARBA" id="ARBA00022980"/>
    </source>
</evidence>
<evidence type="ECO:0000256" key="7">
    <source>
        <dbReference type="SAM" id="MobiDB-lite"/>
    </source>
</evidence>
<accession>A0A2H0AL18</accession>
<proteinExistence type="predicted"/>
<dbReference type="SUPFAM" id="SSF46992">
    <property type="entry name" value="Ribosomal protein S20"/>
    <property type="match status" value="1"/>
</dbReference>
<evidence type="ECO:0000256" key="2">
    <source>
        <dbReference type="ARBA" id="ARBA00022884"/>
    </source>
</evidence>
<dbReference type="Pfam" id="PF01649">
    <property type="entry name" value="Ribosomal_S20p"/>
    <property type="match status" value="1"/>
</dbReference>
<evidence type="ECO:0000313" key="9">
    <source>
        <dbReference type="Proteomes" id="UP000230007"/>
    </source>
</evidence>
<evidence type="ECO:0000256" key="4">
    <source>
        <dbReference type="ARBA" id="ARBA00023274"/>
    </source>
</evidence>
<comment type="caution">
    <text evidence="8">The sequence shown here is derived from an EMBL/GenBank/DDBJ whole genome shotgun (WGS) entry which is preliminary data.</text>
</comment>
<dbReference type="GO" id="GO:0019843">
    <property type="term" value="F:rRNA binding"/>
    <property type="evidence" value="ECO:0007669"/>
    <property type="project" value="UniProtKB-KW"/>
</dbReference>
<name>A0A2H0AL18_9BACT</name>
<dbReference type="Proteomes" id="UP000230007">
    <property type="component" value="Unassembled WGS sequence"/>
</dbReference>
<dbReference type="GO" id="GO:0005840">
    <property type="term" value="C:ribosome"/>
    <property type="evidence" value="ECO:0007669"/>
    <property type="project" value="UniProtKB-KW"/>
</dbReference>
<keyword evidence="2" id="KW-0694">RNA-binding</keyword>
<feature type="region of interest" description="Disordered" evidence="7">
    <location>
        <begin position="59"/>
        <end position="82"/>
    </location>
</feature>
<reference evidence="8 9" key="1">
    <citation type="submission" date="2017-09" db="EMBL/GenBank/DDBJ databases">
        <title>Depth-based differentiation of microbial function through sediment-hosted aquifers and enrichment of novel symbionts in the deep terrestrial subsurface.</title>
        <authorList>
            <person name="Probst A.J."/>
            <person name="Ladd B."/>
            <person name="Jarett J.K."/>
            <person name="Geller-Mcgrath D.E."/>
            <person name="Sieber C.M."/>
            <person name="Emerson J.B."/>
            <person name="Anantharaman K."/>
            <person name="Thomas B.C."/>
            <person name="Malmstrom R."/>
            <person name="Stieglmeier M."/>
            <person name="Klingl A."/>
            <person name="Woyke T."/>
            <person name="Ryan C.M."/>
            <person name="Banfield J.F."/>
        </authorList>
    </citation>
    <scope>NUCLEOTIDE SEQUENCE [LARGE SCALE GENOMIC DNA]</scope>
    <source>
        <strain evidence="8">CG23_combo_of_CG06-09_8_20_14_all_42_19</strain>
    </source>
</reference>
<dbReference type="AlphaFoldDB" id="A0A2H0AL18"/>
<evidence type="ECO:0000313" key="8">
    <source>
        <dbReference type="EMBL" id="PIP46109.1"/>
    </source>
</evidence>
<dbReference type="InterPro" id="IPR002583">
    <property type="entry name" value="Ribosomal_bS20"/>
</dbReference>
<keyword evidence="1" id="KW-0699">rRNA-binding</keyword>
<sequence length="82" mass="9557">MRQNVKRRKVNLTKNRKLKETVKLYKNLVTSGKIQEAESYLPNVYKLLDKSARTNLIKRNKASRLKSRLSHALKQKSTKTSS</sequence>
<dbReference type="NCBIfam" id="TIGR00029">
    <property type="entry name" value="S20"/>
    <property type="match status" value="1"/>
</dbReference>
<dbReference type="GO" id="GO:0003735">
    <property type="term" value="F:structural constituent of ribosome"/>
    <property type="evidence" value="ECO:0007669"/>
    <property type="project" value="InterPro"/>
</dbReference>
<evidence type="ECO:0000256" key="1">
    <source>
        <dbReference type="ARBA" id="ARBA00022730"/>
    </source>
</evidence>
<keyword evidence="3 8" id="KW-0689">Ribosomal protein</keyword>
<dbReference type="Gene3D" id="1.20.58.110">
    <property type="entry name" value="Ribosomal protein S20"/>
    <property type="match status" value="1"/>
</dbReference>
<dbReference type="InterPro" id="IPR036510">
    <property type="entry name" value="Ribosomal_bS20_sf"/>
</dbReference>
<dbReference type="GO" id="GO:1990904">
    <property type="term" value="C:ribonucleoprotein complex"/>
    <property type="evidence" value="ECO:0007669"/>
    <property type="project" value="UniProtKB-KW"/>
</dbReference>
<organism evidence="8 9">
    <name type="scientific">Candidatus Colwellbacteria bacterium CG23_combo_of_CG06-09_8_20_14_all_42_19</name>
    <dbReference type="NCBI Taxonomy" id="1974541"/>
    <lineage>
        <taxon>Bacteria</taxon>
        <taxon>Candidatus Colwelliibacteriota</taxon>
    </lineage>
</organism>
<evidence type="ECO:0000256" key="6">
    <source>
        <dbReference type="ARBA" id="ARBA00035343"/>
    </source>
</evidence>
<protein>
    <recommendedName>
        <fullName evidence="5">Small ribosomal subunit protein bS20</fullName>
    </recommendedName>
    <alternativeName>
        <fullName evidence="6">30S ribosomal protein S20</fullName>
    </alternativeName>
</protein>
<gene>
    <name evidence="8" type="ORF">COX15_01405</name>
</gene>